<name>A0ABU6SDB4_9FABA</name>
<sequence>MINGAWMLDDAMDNCVYTLSLASRYGFSFKLTLFKLGPESTLSSKSYELSRIESSRLVPELIRFHTDFKLNVRKAFRVDSFSSESILKSINLIITVSLGVRVVKRTRCLAYGNSRPSEIGQMIGPRGSTNDGHPVLVLDQSRLAMITDRVWRFIRTENPWVGDSHSVYYQSFQLQVQAWKVGEASVIYTECLAFSECQVFRCVSMEN</sequence>
<gene>
    <name evidence="1" type="ORF">PIB30_036309</name>
</gene>
<proteinExistence type="predicted"/>
<reference evidence="1 2" key="1">
    <citation type="journal article" date="2023" name="Plants (Basel)">
        <title>Bridging the Gap: Combining Genomics and Transcriptomics Approaches to Understand Stylosanthes scabra, an Orphan Legume from the Brazilian Caatinga.</title>
        <authorList>
            <person name="Ferreira-Neto J.R.C."/>
            <person name="da Silva M.D."/>
            <person name="Binneck E."/>
            <person name="de Melo N.F."/>
            <person name="da Silva R.H."/>
            <person name="de Melo A.L.T.M."/>
            <person name="Pandolfi V."/>
            <person name="Bustamante F.O."/>
            <person name="Brasileiro-Vidal A.C."/>
            <person name="Benko-Iseppon A.M."/>
        </authorList>
    </citation>
    <scope>NUCLEOTIDE SEQUENCE [LARGE SCALE GENOMIC DNA]</scope>
    <source>
        <tissue evidence="1">Leaves</tissue>
    </source>
</reference>
<organism evidence="1 2">
    <name type="scientific">Stylosanthes scabra</name>
    <dbReference type="NCBI Taxonomy" id="79078"/>
    <lineage>
        <taxon>Eukaryota</taxon>
        <taxon>Viridiplantae</taxon>
        <taxon>Streptophyta</taxon>
        <taxon>Embryophyta</taxon>
        <taxon>Tracheophyta</taxon>
        <taxon>Spermatophyta</taxon>
        <taxon>Magnoliopsida</taxon>
        <taxon>eudicotyledons</taxon>
        <taxon>Gunneridae</taxon>
        <taxon>Pentapetalae</taxon>
        <taxon>rosids</taxon>
        <taxon>fabids</taxon>
        <taxon>Fabales</taxon>
        <taxon>Fabaceae</taxon>
        <taxon>Papilionoideae</taxon>
        <taxon>50 kb inversion clade</taxon>
        <taxon>dalbergioids sensu lato</taxon>
        <taxon>Dalbergieae</taxon>
        <taxon>Pterocarpus clade</taxon>
        <taxon>Stylosanthes</taxon>
    </lineage>
</organism>
<keyword evidence="2" id="KW-1185">Reference proteome</keyword>
<evidence type="ECO:0000313" key="2">
    <source>
        <dbReference type="Proteomes" id="UP001341840"/>
    </source>
</evidence>
<protein>
    <submittedName>
        <fullName evidence="1">Uncharacterized protein</fullName>
    </submittedName>
</protein>
<comment type="caution">
    <text evidence="1">The sequence shown here is derived from an EMBL/GenBank/DDBJ whole genome shotgun (WGS) entry which is preliminary data.</text>
</comment>
<dbReference type="Proteomes" id="UP001341840">
    <property type="component" value="Unassembled WGS sequence"/>
</dbReference>
<accession>A0ABU6SDB4</accession>
<evidence type="ECO:0000313" key="1">
    <source>
        <dbReference type="EMBL" id="MED6134357.1"/>
    </source>
</evidence>
<dbReference type="EMBL" id="JASCZI010060592">
    <property type="protein sequence ID" value="MED6134357.1"/>
    <property type="molecule type" value="Genomic_DNA"/>
</dbReference>